<protein>
    <submittedName>
        <fullName evidence="1">Uncharacterized protein</fullName>
    </submittedName>
</protein>
<name>A0A8X6XB18_9ARAC</name>
<evidence type="ECO:0000313" key="1">
    <source>
        <dbReference type="EMBL" id="GFY50437.1"/>
    </source>
</evidence>
<sequence>MVLLEIHLHALFMRNRLERSMDSKKILMLFPYSRTLLFQLFSVSFVDLSEWDCHRTAADSCEFGKFKVFSLSPLFSLSQGLGNKLHSHCSHLDEIYALFCLIIPSDSFC</sequence>
<reference evidence="1" key="1">
    <citation type="submission" date="2020-08" db="EMBL/GenBank/DDBJ databases">
        <title>Multicomponent nature underlies the extraordinary mechanical properties of spider dragline silk.</title>
        <authorList>
            <person name="Kono N."/>
            <person name="Nakamura H."/>
            <person name="Mori M."/>
            <person name="Yoshida Y."/>
            <person name="Ohtoshi R."/>
            <person name="Malay A.D."/>
            <person name="Moran D.A.P."/>
            <person name="Tomita M."/>
            <person name="Numata K."/>
            <person name="Arakawa K."/>
        </authorList>
    </citation>
    <scope>NUCLEOTIDE SEQUENCE</scope>
</reference>
<evidence type="ECO:0000313" key="2">
    <source>
        <dbReference type="Proteomes" id="UP000886998"/>
    </source>
</evidence>
<dbReference type="Proteomes" id="UP000886998">
    <property type="component" value="Unassembled WGS sequence"/>
</dbReference>
<accession>A0A8X6XB18</accession>
<organism evidence="1 2">
    <name type="scientific">Trichonephila inaurata madagascariensis</name>
    <dbReference type="NCBI Taxonomy" id="2747483"/>
    <lineage>
        <taxon>Eukaryota</taxon>
        <taxon>Metazoa</taxon>
        <taxon>Ecdysozoa</taxon>
        <taxon>Arthropoda</taxon>
        <taxon>Chelicerata</taxon>
        <taxon>Arachnida</taxon>
        <taxon>Araneae</taxon>
        <taxon>Araneomorphae</taxon>
        <taxon>Entelegynae</taxon>
        <taxon>Araneoidea</taxon>
        <taxon>Nephilidae</taxon>
        <taxon>Trichonephila</taxon>
        <taxon>Trichonephila inaurata</taxon>
    </lineage>
</organism>
<gene>
    <name evidence="1" type="ORF">TNIN_104891</name>
</gene>
<dbReference type="AlphaFoldDB" id="A0A8X6XB18"/>
<keyword evidence="2" id="KW-1185">Reference proteome</keyword>
<dbReference type="EMBL" id="BMAV01007474">
    <property type="protein sequence ID" value="GFY50437.1"/>
    <property type="molecule type" value="Genomic_DNA"/>
</dbReference>
<proteinExistence type="predicted"/>
<comment type="caution">
    <text evidence="1">The sequence shown here is derived from an EMBL/GenBank/DDBJ whole genome shotgun (WGS) entry which is preliminary data.</text>
</comment>